<dbReference type="Proteomes" id="UP000190961">
    <property type="component" value="Unassembled WGS sequence"/>
</dbReference>
<sequence length="140" mass="16040">MSKQGNYKSRFIRWQGVLREHLTFTNNMILVTGIGIIASLVALLDSKDFIPTSCQKIFFTGGMLFDFISVTFGMAVAASRLQDFRETLRKIKSKGLEQSRNTDFYGNRTWWLFYLQFGFFAGGAILLTIAFGMIYQTKLF</sequence>
<evidence type="ECO:0000313" key="2">
    <source>
        <dbReference type="EMBL" id="SKC47021.1"/>
    </source>
</evidence>
<reference evidence="2 3" key="1">
    <citation type="submission" date="2017-02" db="EMBL/GenBank/DDBJ databases">
        <authorList>
            <person name="Peterson S.W."/>
        </authorList>
    </citation>
    <scope>NUCLEOTIDE SEQUENCE [LARGE SCALE GENOMIC DNA]</scope>
    <source>
        <strain evidence="2 3">DSM 25262</strain>
    </source>
</reference>
<dbReference type="EMBL" id="FUZU01000001">
    <property type="protein sequence ID" value="SKC47021.1"/>
    <property type="molecule type" value="Genomic_DNA"/>
</dbReference>
<organism evidence="2 3">
    <name type="scientific">Ohtaekwangia koreensis</name>
    <dbReference type="NCBI Taxonomy" id="688867"/>
    <lineage>
        <taxon>Bacteria</taxon>
        <taxon>Pseudomonadati</taxon>
        <taxon>Bacteroidota</taxon>
        <taxon>Cytophagia</taxon>
        <taxon>Cytophagales</taxon>
        <taxon>Fulvivirgaceae</taxon>
        <taxon>Ohtaekwangia</taxon>
    </lineage>
</organism>
<keyword evidence="1" id="KW-0812">Transmembrane</keyword>
<evidence type="ECO:0000313" key="3">
    <source>
        <dbReference type="Proteomes" id="UP000190961"/>
    </source>
</evidence>
<gene>
    <name evidence="2" type="ORF">SAMN05660236_0818</name>
</gene>
<protein>
    <submittedName>
        <fullName evidence="2">Uncharacterized protein</fullName>
    </submittedName>
</protein>
<dbReference type="AlphaFoldDB" id="A0A1T5J6L4"/>
<keyword evidence="3" id="KW-1185">Reference proteome</keyword>
<feature type="transmembrane region" description="Helical" evidence="1">
    <location>
        <begin position="28"/>
        <end position="45"/>
    </location>
</feature>
<keyword evidence="1" id="KW-1133">Transmembrane helix</keyword>
<feature type="transmembrane region" description="Helical" evidence="1">
    <location>
        <begin position="111"/>
        <end position="135"/>
    </location>
</feature>
<keyword evidence="1" id="KW-0472">Membrane</keyword>
<name>A0A1T5J6L4_9BACT</name>
<feature type="transmembrane region" description="Helical" evidence="1">
    <location>
        <begin position="57"/>
        <end position="78"/>
    </location>
</feature>
<dbReference type="STRING" id="688867.SAMN05660236_0818"/>
<dbReference type="RefSeq" id="WP_079685410.1">
    <property type="nucleotide sequence ID" value="NZ_FUZU01000001.1"/>
</dbReference>
<proteinExistence type="predicted"/>
<evidence type="ECO:0000256" key="1">
    <source>
        <dbReference type="SAM" id="Phobius"/>
    </source>
</evidence>
<accession>A0A1T5J6L4</accession>